<proteinExistence type="inferred from homology"/>
<evidence type="ECO:0000256" key="3">
    <source>
        <dbReference type="ARBA" id="ARBA00020256"/>
    </source>
</evidence>
<dbReference type="InterPro" id="IPR027417">
    <property type="entry name" value="P-loop_NTPase"/>
</dbReference>
<keyword evidence="6" id="KW-0256">Endoplasmic reticulum</keyword>
<gene>
    <name evidence="12" type="ORF">ECPE_LOCUS14626</name>
</gene>
<keyword evidence="13" id="KW-1185">Reference proteome</keyword>
<dbReference type="Pfam" id="PF09439">
    <property type="entry name" value="SRPRB"/>
    <property type="match status" value="1"/>
</dbReference>
<keyword evidence="7 11" id="KW-1133">Transmembrane helix</keyword>
<evidence type="ECO:0000256" key="9">
    <source>
        <dbReference type="ARBA" id="ARBA00023136"/>
    </source>
</evidence>
<evidence type="ECO:0000256" key="1">
    <source>
        <dbReference type="ARBA" id="ARBA00004389"/>
    </source>
</evidence>
<dbReference type="InterPro" id="IPR019009">
    <property type="entry name" value="SRP_receptor_beta_su"/>
</dbReference>
<dbReference type="Proteomes" id="UP000272942">
    <property type="component" value="Unassembled WGS sequence"/>
</dbReference>
<dbReference type="OrthoDB" id="41266at2759"/>
<comment type="similarity">
    <text evidence="2">Belongs to the SRP receptor beta subunit family.</text>
</comment>
<evidence type="ECO:0000256" key="11">
    <source>
        <dbReference type="SAM" id="Phobius"/>
    </source>
</evidence>
<dbReference type="GO" id="GO:0005525">
    <property type="term" value="F:GTP binding"/>
    <property type="evidence" value="ECO:0007669"/>
    <property type="project" value="UniProtKB-KW"/>
</dbReference>
<keyword evidence="8" id="KW-0342">GTP-binding</keyword>
<keyword evidence="4 11" id="KW-0812">Transmembrane</keyword>
<evidence type="ECO:0000313" key="14">
    <source>
        <dbReference type="WBParaSite" id="ECPE_0001466601-mRNA-1"/>
    </source>
</evidence>
<reference evidence="14" key="1">
    <citation type="submission" date="2016-06" db="UniProtKB">
        <authorList>
            <consortium name="WormBaseParasite"/>
        </authorList>
    </citation>
    <scope>IDENTIFICATION</scope>
</reference>
<evidence type="ECO:0000256" key="7">
    <source>
        <dbReference type="ARBA" id="ARBA00022989"/>
    </source>
</evidence>
<comment type="subcellular location">
    <subcellularLocation>
        <location evidence="1">Endoplasmic reticulum membrane</location>
        <topology evidence="1">Single-pass membrane protein</topology>
    </subcellularLocation>
</comment>
<evidence type="ECO:0000313" key="12">
    <source>
        <dbReference type="EMBL" id="VDP91898.1"/>
    </source>
</evidence>
<keyword evidence="9 11" id="KW-0472">Membrane</keyword>
<protein>
    <recommendedName>
        <fullName evidence="3">Signal recognition particle receptor subunit beta</fullName>
    </recommendedName>
</protein>
<reference evidence="12 13" key="2">
    <citation type="submission" date="2018-11" db="EMBL/GenBank/DDBJ databases">
        <authorList>
            <consortium name="Pathogen Informatics"/>
        </authorList>
    </citation>
    <scope>NUCLEOTIDE SEQUENCE [LARGE SCALE GENOMIC DNA]</scope>
    <source>
        <strain evidence="12 13">Egypt</strain>
    </source>
</reference>
<accession>A0A183B5Z1</accession>
<evidence type="ECO:0000256" key="2">
    <source>
        <dbReference type="ARBA" id="ARBA00005619"/>
    </source>
</evidence>
<dbReference type="EMBL" id="UZAN01058063">
    <property type="protein sequence ID" value="VDP91898.1"/>
    <property type="molecule type" value="Genomic_DNA"/>
</dbReference>
<dbReference type="SUPFAM" id="SSF52540">
    <property type="entry name" value="P-loop containing nucleoside triphosphate hydrolases"/>
    <property type="match status" value="1"/>
</dbReference>
<name>A0A183B5Z1_9TREM</name>
<dbReference type="AlphaFoldDB" id="A0A183B5Z1"/>
<evidence type="ECO:0000313" key="13">
    <source>
        <dbReference type="Proteomes" id="UP000272942"/>
    </source>
</evidence>
<evidence type="ECO:0000256" key="8">
    <source>
        <dbReference type="ARBA" id="ARBA00023134"/>
    </source>
</evidence>
<keyword evidence="5" id="KW-0547">Nucleotide-binding</keyword>
<keyword evidence="10" id="KW-0675">Receptor</keyword>
<evidence type="ECO:0000256" key="10">
    <source>
        <dbReference type="ARBA" id="ARBA00023170"/>
    </source>
</evidence>
<evidence type="ECO:0000256" key="5">
    <source>
        <dbReference type="ARBA" id="ARBA00022741"/>
    </source>
</evidence>
<sequence length="126" mass="13595">MTNLLLPVVVAALLCIVVSCVLYFYGRKKRTAVLLLGICESGKTAIFSSLTNGKCLPSYTSLKENIGTLERDADTELKDVAEFLYNILTDPHISGSGTHILIACNKQDSSSAKGCAVVRSLLEKEL</sequence>
<evidence type="ECO:0000256" key="6">
    <source>
        <dbReference type="ARBA" id="ARBA00022824"/>
    </source>
</evidence>
<dbReference type="GO" id="GO:0005789">
    <property type="term" value="C:endoplasmic reticulum membrane"/>
    <property type="evidence" value="ECO:0007669"/>
    <property type="project" value="UniProtKB-SubCell"/>
</dbReference>
<feature type="transmembrane region" description="Helical" evidence="11">
    <location>
        <begin position="6"/>
        <end position="25"/>
    </location>
</feature>
<dbReference type="Gene3D" id="3.40.50.300">
    <property type="entry name" value="P-loop containing nucleotide triphosphate hydrolases"/>
    <property type="match status" value="2"/>
</dbReference>
<dbReference type="WBParaSite" id="ECPE_0001466601-mRNA-1">
    <property type="protein sequence ID" value="ECPE_0001466601-mRNA-1"/>
    <property type="gene ID" value="ECPE_0001466601"/>
</dbReference>
<evidence type="ECO:0000256" key="4">
    <source>
        <dbReference type="ARBA" id="ARBA00022692"/>
    </source>
</evidence>
<organism evidence="14">
    <name type="scientific">Echinostoma caproni</name>
    <dbReference type="NCBI Taxonomy" id="27848"/>
    <lineage>
        <taxon>Eukaryota</taxon>
        <taxon>Metazoa</taxon>
        <taxon>Spiralia</taxon>
        <taxon>Lophotrochozoa</taxon>
        <taxon>Platyhelminthes</taxon>
        <taxon>Trematoda</taxon>
        <taxon>Digenea</taxon>
        <taxon>Plagiorchiida</taxon>
        <taxon>Echinostomata</taxon>
        <taxon>Echinostomatoidea</taxon>
        <taxon>Echinostomatidae</taxon>
        <taxon>Echinostoma</taxon>
    </lineage>
</organism>